<comment type="subcellular location">
    <subcellularLocation>
        <location evidence="1">Membrane</location>
        <topology evidence="1">Multi-pass membrane protein</topology>
    </subcellularLocation>
</comment>
<keyword evidence="6 9" id="KW-0406">Ion transport</keyword>
<keyword evidence="7 10" id="KW-0472">Membrane</keyword>
<protein>
    <submittedName>
        <fullName evidence="12">Potassium channel, subfamily K, member 18</fullName>
    </submittedName>
</protein>
<evidence type="ECO:0000256" key="10">
    <source>
        <dbReference type="SAM" id="Phobius"/>
    </source>
</evidence>
<dbReference type="AlphaFoldDB" id="A0A3Q2GDY2"/>
<evidence type="ECO:0000256" key="6">
    <source>
        <dbReference type="ARBA" id="ARBA00023065"/>
    </source>
</evidence>
<feature type="transmembrane region" description="Helical" evidence="10">
    <location>
        <begin position="109"/>
        <end position="126"/>
    </location>
</feature>
<evidence type="ECO:0000256" key="8">
    <source>
        <dbReference type="ARBA" id="ARBA00023303"/>
    </source>
</evidence>
<dbReference type="GeneTree" id="ENSGT00700000104522"/>
<evidence type="ECO:0000313" key="12">
    <source>
        <dbReference type="Ensembl" id="ENSCVAP00000023720.1"/>
    </source>
</evidence>
<dbReference type="GO" id="GO:0005886">
    <property type="term" value="C:plasma membrane"/>
    <property type="evidence" value="ECO:0007669"/>
    <property type="project" value="TreeGrafter"/>
</dbReference>
<organism evidence="12 13">
    <name type="scientific">Cyprinodon variegatus</name>
    <name type="common">Sheepshead minnow</name>
    <dbReference type="NCBI Taxonomy" id="28743"/>
    <lineage>
        <taxon>Eukaryota</taxon>
        <taxon>Metazoa</taxon>
        <taxon>Chordata</taxon>
        <taxon>Craniata</taxon>
        <taxon>Vertebrata</taxon>
        <taxon>Euteleostomi</taxon>
        <taxon>Actinopterygii</taxon>
        <taxon>Neopterygii</taxon>
        <taxon>Teleostei</taxon>
        <taxon>Neoteleostei</taxon>
        <taxon>Acanthomorphata</taxon>
        <taxon>Ovalentaria</taxon>
        <taxon>Atherinomorphae</taxon>
        <taxon>Cyprinodontiformes</taxon>
        <taxon>Cyprinodontidae</taxon>
        <taxon>Cyprinodon</taxon>
    </lineage>
</organism>
<feature type="domain" description="Potassium channel" evidence="11">
    <location>
        <begin position="303"/>
        <end position="369"/>
    </location>
</feature>
<feature type="transmembrane region" description="Helical" evidence="10">
    <location>
        <begin position="21"/>
        <end position="46"/>
    </location>
</feature>
<dbReference type="OMA" id="FWAVFPH"/>
<keyword evidence="3 9" id="KW-0812">Transmembrane</keyword>
<dbReference type="GO" id="GO:0022841">
    <property type="term" value="F:potassium ion leak channel activity"/>
    <property type="evidence" value="ECO:0007669"/>
    <property type="project" value="TreeGrafter"/>
</dbReference>
<evidence type="ECO:0000256" key="4">
    <source>
        <dbReference type="ARBA" id="ARBA00022958"/>
    </source>
</evidence>
<evidence type="ECO:0000256" key="5">
    <source>
        <dbReference type="ARBA" id="ARBA00022989"/>
    </source>
</evidence>
<sequence length="372" mass="42843">MTGKMTETEQVPESKKLYARFWRLFPHLTLFCTLLGYTVLGALIFMQVEGGSESTTDQEYHAFLERIVQTVHVNIKNSSYTINDTVEDIRNQMKEFNSIWFQSPSRWDFYASMLFCCTVFTTVGYGEIYPVTLLGKILCIIYAMFGIPLLLLVILDMGDFLALVMSKGYAKIYTLCKSLRSRNWTPWKTPRRGRRSDRWILDDGTSVLHSNVMIGQPLDIQQVLNTQADVRHKSIRLQKNSEIFEKILKRDNLFRSDPLHKSLSCPELDQLPPPPRGFQIWDFTGLGEVMEEFDVPFILILFIVFAYICFGGLVLPMWETEIKGFDPFYLCFITVTTIGFGDIIPKHPKYFLLVSLFILGGMAIMTMAFKLG</sequence>
<evidence type="ECO:0000256" key="2">
    <source>
        <dbReference type="ARBA" id="ARBA00022448"/>
    </source>
</evidence>
<evidence type="ECO:0000256" key="3">
    <source>
        <dbReference type="ARBA" id="ARBA00022692"/>
    </source>
</evidence>
<dbReference type="Proteomes" id="UP000265020">
    <property type="component" value="Unassembled WGS sequence"/>
</dbReference>
<dbReference type="GO" id="GO:0030322">
    <property type="term" value="P:stabilization of membrane potential"/>
    <property type="evidence" value="ECO:0007669"/>
    <property type="project" value="TreeGrafter"/>
</dbReference>
<reference evidence="12" key="2">
    <citation type="submission" date="2025-09" db="UniProtKB">
        <authorList>
            <consortium name="Ensembl"/>
        </authorList>
    </citation>
    <scope>IDENTIFICATION</scope>
</reference>
<keyword evidence="8 9" id="KW-0407">Ion channel</keyword>
<keyword evidence="2 9" id="KW-0813">Transport</keyword>
<dbReference type="PANTHER" id="PTHR11003">
    <property type="entry name" value="POTASSIUM CHANNEL, SUBFAMILY K"/>
    <property type="match status" value="1"/>
</dbReference>
<dbReference type="InterPro" id="IPR003280">
    <property type="entry name" value="2pore_dom_K_chnl"/>
</dbReference>
<evidence type="ECO:0000259" key="11">
    <source>
        <dbReference type="Pfam" id="PF07885"/>
    </source>
</evidence>
<dbReference type="Ensembl" id="ENSCVAT00000006019.1">
    <property type="protein sequence ID" value="ENSCVAP00000023720.1"/>
    <property type="gene ID" value="ENSCVAG00000007281.1"/>
</dbReference>
<evidence type="ECO:0000256" key="9">
    <source>
        <dbReference type="RuleBase" id="RU003857"/>
    </source>
</evidence>
<feature type="transmembrane region" description="Helical" evidence="10">
    <location>
        <begin position="350"/>
        <end position="369"/>
    </location>
</feature>
<dbReference type="Gene3D" id="1.10.287.70">
    <property type="match status" value="1"/>
</dbReference>
<comment type="similarity">
    <text evidence="9">Belongs to the two pore domain potassium channel (TC 1.A.1.8) family.</text>
</comment>
<dbReference type="PRINTS" id="PR01333">
    <property type="entry name" value="2POREKCHANEL"/>
</dbReference>
<dbReference type="PANTHER" id="PTHR11003:SF346">
    <property type="entry name" value="POTASSIUM CHANNEL SUBFAMILY K MEMBER 18"/>
    <property type="match status" value="1"/>
</dbReference>
<dbReference type="STRING" id="28743.ENSCVAP00000023720"/>
<keyword evidence="13" id="KW-1185">Reference proteome</keyword>
<keyword evidence="4" id="KW-0630">Potassium</keyword>
<feature type="transmembrane region" description="Helical" evidence="10">
    <location>
        <begin position="295"/>
        <end position="315"/>
    </location>
</feature>
<proteinExistence type="inferred from homology"/>
<dbReference type="GO" id="GO:0015271">
    <property type="term" value="F:outward rectifier potassium channel activity"/>
    <property type="evidence" value="ECO:0007669"/>
    <property type="project" value="TreeGrafter"/>
</dbReference>
<dbReference type="SUPFAM" id="SSF81324">
    <property type="entry name" value="Voltage-gated potassium channels"/>
    <property type="match status" value="2"/>
</dbReference>
<keyword evidence="5 10" id="KW-1133">Transmembrane helix</keyword>
<evidence type="ECO:0000256" key="7">
    <source>
        <dbReference type="ARBA" id="ARBA00023136"/>
    </source>
</evidence>
<dbReference type="InterPro" id="IPR013099">
    <property type="entry name" value="K_chnl_dom"/>
</dbReference>
<feature type="transmembrane region" description="Helical" evidence="10">
    <location>
        <begin position="133"/>
        <end position="155"/>
    </location>
</feature>
<evidence type="ECO:0000313" key="13">
    <source>
        <dbReference type="Proteomes" id="UP000265020"/>
    </source>
</evidence>
<name>A0A3Q2GDY2_CYPVA</name>
<accession>A0A3Q2GDY2</accession>
<reference evidence="12" key="1">
    <citation type="submission" date="2025-08" db="UniProtKB">
        <authorList>
            <consortium name="Ensembl"/>
        </authorList>
    </citation>
    <scope>IDENTIFICATION</scope>
</reference>
<feature type="transmembrane region" description="Helical" evidence="10">
    <location>
        <begin position="327"/>
        <end position="344"/>
    </location>
</feature>
<dbReference type="Pfam" id="PF07885">
    <property type="entry name" value="Ion_trans_2"/>
    <property type="match status" value="2"/>
</dbReference>
<feature type="domain" description="Potassium channel" evidence="11">
    <location>
        <begin position="101"/>
        <end position="161"/>
    </location>
</feature>
<evidence type="ECO:0000256" key="1">
    <source>
        <dbReference type="ARBA" id="ARBA00004141"/>
    </source>
</evidence>